<evidence type="ECO:0000313" key="2">
    <source>
        <dbReference type="Proteomes" id="UP000076447"/>
    </source>
</evidence>
<protein>
    <submittedName>
        <fullName evidence="1">Uncharacterized protein</fullName>
    </submittedName>
</protein>
<evidence type="ECO:0000313" key="1">
    <source>
        <dbReference type="EMBL" id="KZM34960.1"/>
    </source>
</evidence>
<dbReference type="EMBL" id="LRIE01000075">
    <property type="protein sequence ID" value="KZM34960.1"/>
    <property type="molecule type" value="Genomic_DNA"/>
</dbReference>
<accession>A0A163R8W6</accession>
<dbReference type="InterPro" id="IPR043857">
    <property type="entry name" value="DUF5819"/>
</dbReference>
<proteinExistence type="predicted"/>
<organism evidence="1 2">
    <name type="scientific">Oerskovia enterophila</name>
    <dbReference type="NCBI Taxonomy" id="43678"/>
    <lineage>
        <taxon>Bacteria</taxon>
        <taxon>Bacillati</taxon>
        <taxon>Actinomycetota</taxon>
        <taxon>Actinomycetes</taxon>
        <taxon>Micrococcales</taxon>
        <taxon>Cellulomonadaceae</taxon>
        <taxon>Oerskovia</taxon>
    </lineage>
</organism>
<dbReference type="AlphaFoldDB" id="A0A163R8W6"/>
<dbReference type="STRING" id="43678.OJAG_23320"/>
<dbReference type="Pfam" id="PF19136">
    <property type="entry name" value="DUF5819"/>
    <property type="match status" value="1"/>
</dbReference>
<comment type="caution">
    <text evidence="1">The sequence shown here is derived from an EMBL/GenBank/DDBJ whole genome shotgun (WGS) entry which is preliminary data.</text>
</comment>
<dbReference type="OrthoDB" id="9342777at2"/>
<reference evidence="1 2" key="1">
    <citation type="submission" date="2016-01" db="EMBL/GenBank/DDBJ databases">
        <title>Genome sequence of Oerskovia enterophila VJag, an agar and cellulose degrading bacterium.</title>
        <authorList>
            <person name="Poehlein A."/>
            <person name="Jag V."/>
            <person name="Bengelsdorf F."/>
            <person name="Duerre P."/>
            <person name="Daniel R."/>
        </authorList>
    </citation>
    <scope>NUCLEOTIDE SEQUENCE [LARGE SCALE GENOMIC DNA]</scope>
    <source>
        <strain evidence="1 2">VJag</strain>
    </source>
</reference>
<gene>
    <name evidence="1" type="ORF">OJAG_23320</name>
</gene>
<dbReference type="RefSeq" id="WP_068708729.1">
    <property type="nucleotide sequence ID" value="NZ_LRIE01000075.1"/>
</dbReference>
<sequence length="253" mass="27701">MSTARSRTVVQRATMVVVLAVVSFHMLSTFLYAAPSSSLSQEAAPVTTAHMRPLFGQNWQIFAPDPQSVDLRVWVRASTRDTQGTESVTEWVNLGDVFNEQVRHQILPTRTWRIPVSVNRFYTSAYGALVGQQQAVVQSDHVASMEGGQGRQDLTKALLGAGASVSGIDSYLLAEDALYLFGTQAALDLWPDTELVAIQMSTSTQGVVPFEQRLVPGVQRPEEQFTRLGWRDPSPVTPEARAGFSSVFGGWVS</sequence>
<dbReference type="PATRIC" id="fig|43678.3.peg.2436"/>
<dbReference type="Proteomes" id="UP000076447">
    <property type="component" value="Unassembled WGS sequence"/>
</dbReference>
<name>A0A163R8W6_9CELL</name>